<comment type="similarity">
    <text evidence="2 17">Belongs to the GHMP kinase family. Mevalonate kinase subfamily.</text>
</comment>
<keyword evidence="7 17" id="KW-0547">Nucleotide-binding</keyword>
<comment type="catalytic activity">
    <reaction evidence="15">
        <text>(R)-mevalonate + ATP = (R)-5-phosphomevalonate + ADP + H(+)</text>
        <dbReference type="Rhea" id="RHEA:17065"/>
        <dbReference type="ChEBI" id="CHEBI:15378"/>
        <dbReference type="ChEBI" id="CHEBI:30616"/>
        <dbReference type="ChEBI" id="CHEBI:36464"/>
        <dbReference type="ChEBI" id="CHEBI:58146"/>
        <dbReference type="ChEBI" id="CHEBI:456216"/>
        <dbReference type="EC" id="2.7.1.36"/>
    </reaction>
    <physiologicalReaction direction="left-to-right" evidence="15">
        <dbReference type="Rhea" id="RHEA:17066"/>
    </physiologicalReaction>
</comment>
<dbReference type="Proteomes" id="UP001642482">
    <property type="component" value="Unassembled WGS sequence"/>
</dbReference>
<dbReference type="InterPro" id="IPR006204">
    <property type="entry name" value="GHMP_kinase_N_dom"/>
</dbReference>
<keyword evidence="8 17" id="KW-0418">Kinase</keyword>
<feature type="domain" description="GHMP kinase C-terminal" evidence="19">
    <location>
        <begin position="305"/>
        <end position="375"/>
    </location>
</feature>
<keyword evidence="4 17" id="KW-0963">Cytoplasm</keyword>
<dbReference type="NCBIfam" id="TIGR00549">
    <property type="entry name" value="mevalon_kin"/>
    <property type="match status" value="1"/>
</dbReference>
<evidence type="ECO:0000256" key="12">
    <source>
        <dbReference type="ARBA" id="ARBA00023098"/>
    </source>
</evidence>
<dbReference type="Gene3D" id="3.30.230.10">
    <property type="match status" value="1"/>
</dbReference>
<evidence type="ECO:0000256" key="5">
    <source>
        <dbReference type="ARBA" id="ARBA00022516"/>
    </source>
</evidence>
<dbReference type="InterPro" id="IPR014721">
    <property type="entry name" value="Ribsml_uS5_D2-typ_fold_subgr"/>
</dbReference>
<keyword evidence="13 17" id="KW-1207">Sterol metabolism</keyword>
<dbReference type="EC" id="2.7.1.36" evidence="3 17"/>
<comment type="function">
    <text evidence="17">Mevalonate kinase; part of the second module of ergosterol biosynthesis pathway that includes the middle steps of the pathway. The second module is carried out in the vacuole and involves the formation of farnesyl diphosphate, which is also an important intermediate in the biosynthesis of ubiquinone, dolichol, heme and prenylated proteins.</text>
</comment>
<name>A0ABP0CXD6_9PEZI</name>
<keyword evidence="17" id="KW-0752">Steroid biosynthesis</keyword>
<evidence type="ECO:0000256" key="15">
    <source>
        <dbReference type="ARBA" id="ARBA00029310"/>
    </source>
</evidence>
<evidence type="ECO:0000256" key="16">
    <source>
        <dbReference type="ARBA" id="ARBA00029438"/>
    </source>
</evidence>
<evidence type="ECO:0000259" key="19">
    <source>
        <dbReference type="Pfam" id="PF08544"/>
    </source>
</evidence>
<comment type="subcellular location">
    <subcellularLocation>
        <location evidence="1 17">Cytoplasm</location>
    </subcellularLocation>
</comment>
<keyword evidence="11 17" id="KW-0756">Sterol biosynthesis</keyword>
<reference evidence="20 21" key="1">
    <citation type="submission" date="2024-01" db="EMBL/GenBank/DDBJ databases">
        <authorList>
            <person name="Allen C."/>
            <person name="Tagirdzhanova G."/>
        </authorList>
    </citation>
    <scope>NUCLEOTIDE SEQUENCE [LARGE SCALE GENOMIC DNA]</scope>
</reference>
<dbReference type="PANTHER" id="PTHR43290:SF2">
    <property type="entry name" value="MEVALONATE KINASE"/>
    <property type="match status" value="1"/>
</dbReference>
<dbReference type="SUPFAM" id="SSF55060">
    <property type="entry name" value="GHMP Kinase, C-terminal domain"/>
    <property type="match status" value="1"/>
</dbReference>
<evidence type="ECO:0000256" key="3">
    <source>
        <dbReference type="ARBA" id="ARBA00012103"/>
    </source>
</evidence>
<keyword evidence="10" id="KW-0460">Magnesium</keyword>
<accession>A0ABP0CXD6</accession>
<sequence length="445" mass="48011">MAPTFMVSAPGKAIVFGEHAAVYNKPAIAAAISLRSYLLVRTLSKSQRTVTVNLKDIGLHHTWPIDVLPWSIFNHPSKKKHYHVLVDSLDPDLLDAIRPHAEAVSKDLAEEQRKTHVRSATAFLYLFLSLGSPHSPGFSYTLRSTIPIGGGLGSSASFCVCLSTALLLQIRALAGPHPDQPSNESENQIERINRWAFVGELCIHGDPSGVDNTISSRGKAVQFSKNPSGPPSVTHLANFPKLRLLLVDTNQPRSTATQVDKVRQIKTKMPAVIEPILDAIGQLTTSALALISSGTFQDDSAKDAINQLGSLIRANNALLDALGVSHPRLERVCKLANDADVGWTKLTGAGGGGCTITVLRPDVKKEAVQELERACAAEGFEKYEAILGANGVGVLWPAVFGSGPDGKKGEEIDQERFERAVGARGIEELVGVGAWEDRQGWKFWM</sequence>
<evidence type="ECO:0000256" key="13">
    <source>
        <dbReference type="ARBA" id="ARBA00023166"/>
    </source>
</evidence>
<comment type="caution">
    <text evidence="20">The sequence shown here is derived from an EMBL/GenBank/DDBJ whole genome shotgun (WGS) entry which is preliminary data.</text>
</comment>
<evidence type="ECO:0000256" key="2">
    <source>
        <dbReference type="ARBA" id="ARBA00006495"/>
    </source>
</evidence>
<evidence type="ECO:0000256" key="10">
    <source>
        <dbReference type="ARBA" id="ARBA00022842"/>
    </source>
</evidence>
<dbReference type="Pfam" id="PF08544">
    <property type="entry name" value="GHMP_kinases_C"/>
    <property type="match status" value="1"/>
</dbReference>
<dbReference type="InterPro" id="IPR020568">
    <property type="entry name" value="Ribosomal_Su5_D2-typ_SF"/>
</dbReference>
<dbReference type="PROSITE" id="PS00627">
    <property type="entry name" value="GHMP_KINASES_ATP"/>
    <property type="match status" value="1"/>
</dbReference>
<evidence type="ECO:0000256" key="7">
    <source>
        <dbReference type="ARBA" id="ARBA00022741"/>
    </source>
</evidence>
<dbReference type="Pfam" id="PF00288">
    <property type="entry name" value="GHMP_kinases_N"/>
    <property type="match status" value="1"/>
</dbReference>
<keyword evidence="5 17" id="KW-0444">Lipid biosynthesis</keyword>
<evidence type="ECO:0000256" key="8">
    <source>
        <dbReference type="ARBA" id="ARBA00022777"/>
    </source>
</evidence>
<dbReference type="SUPFAM" id="SSF54211">
    <property type="entry name" value="Ribosomal protein S5 domain 2-like"/>
    <property type="match status" value="1"/>
</dbReference>
<evidence type="ECO:0000313" key="21">
    <source>
        <dbReference type="Proteomes" id="UP001642482"/>
    </source>
</evidence>
<proteinExistence type="inferred from homology"/>
<evidence type="ECO:0000256" key="6">
    <source>
        <dbReference type="ARBA" id="ARBA00022679"/>
    </source>
</evidence>
<dbReference type="PRINTS" id="PR00959">
    <property type="entry name" value="MEVGALKINASE"/>
</dbReference>
<keyword evidence="14 17" id="KW-0753">Steroid metabolism</keyword>
<comment type="pathway">
    <text evidence="16 17">Isoprenoid biosynthesis; isopentenyl diphosphate biosynthesis via mevalonate pathway; isopentenyl diphosphate from (R)-mevalonate: step 1/3.</text>
</comment>
<dbReference type="PANTHER" id="PTHR43290">
    <property type="entry name" value="MEVALONATE KINASE"/>
    <property type="match status" value="1"/>
</dbReference>
<dbReference type="EMBL" id="CAWUHD010000165">
    <property type="protein sequence ID" value="CAK7236591.1"/>
    <property type="molecule type" value="Genomic_DNA"/>
</dbReference>
<dbReference type="Gene3D" id="3.30.70.890">
    <property type="entry name" value="GHMP kinase, C-terminal domain"/>
    <property type="match status" value="1"/>
</dbReference>
<evidence type="ECO:0000256" key="11">
    <source>
        <dbReference type="ARBA" id="ARBA00023011"/>
    </source>
</evidence>
<dbReference type="InterPro" id="IPR036554">
    <property type="entry name" value="GHMP_kinase_C_sf"/>
</dbReference>
<dbReference type="GO" id="GO:0004496">
    <property type="term" value="F:mevalonate kinase activity"/>
    <property type="evidence" value="ECO:0007669"/>
    <property type="project" value="UniProtKB-EC"/>
</dbReference>
<dbReference type="InterPro" id="IPR013750">
    <property type="entry name" value="GHMP_kinase_C_dom"/>
</dbReference>
<evidence type="ECO:0000256" key="4">
    <source>
        <dbReference type="ARBA" id="ARBA00022490"/>
    </source>
</evidence>
<protein>
    <recommendedName>
        <fullName evidence="3 17">Mevalonate kinase</fullName>
        <shortName evidence="17">MK</shortName>
        <ecNumber evidence="3 17">2.7.1.36</ecNumber>
    </recommendedName>
</protein>
<evidence type="ECO:0000256" key="14">
    <source>
        <dbReference type="ARBA" id="ARBA00023221"/>
    </source>
</evidence>
<keyword evidence="9 17" id="KW-0067">ATP-binding</keyword>
<evidence type="ECO:0000256" key="9">
    <source>
        <dbReference type="ARBA" id="ARBA00022840"/>
    </source>
</evidence>
<keyword evidence="12 17" id="KW-0443">Lipid metabolism</keyword>
<organism evidence="20 21">
    <name type="scientific">Sporothrix eucalyptigena</name>
    <dbReference type="NCBI Taxonomy" id="1812306"/>
    <lineage>
        <taxon>Eukaryota</taxon>
        <taxon>Fungi</taxon>
        <taxon>Dikarya</taxon>
        <taxon>Ascomycota</taxon>
        <taxon>Pezizomycotina</taxon>
        <taxon>Sordariomycetes</taxon>
        <taxon>Sordariomycetidae</taxon>
        <taxon>Ophiostomatales</taxon>
        <taxon>Ophiostomataceae</taxon>
        <taxon>Sporothrix</taxon>
    </lineage>
</organism>
<evidence type="ECO:0000259" key="18">
    <source>
        <dbReference type="Pfam" id="PF00288"/>
    </source>
</evidence>
<gene>
    <name evidence="20" type="primary">ERG12_2</name>
    <name evidence="20" type="ORF">SEUCBS140593_009671</name>
</gene>
<keyword evidence="21" id="KW-1185">Reference proteome</keyword>
<dbReference type="InterPro" id="IPR006203">
    <property type="entry name" value="GHMP_knse_ATP-bd_CS"/>
</dbReference>
<dbReference type="InterPro" id="IPR006205">
    <property type="entry name" value="Mev_gal_kin"/>
</dbReference>
<evidence type="ECO:0000256" key="17">
    <source>
        <dbReference type="RuleBase" id="RU363087"/>
    </source>
</evidence>
<evidence type="ECO:0000313" key="20">
    <source>
        <dbReference type="EMBL" id="CAK7236591.1"/>
    </source>
</evidence>
<evidence type="ECO:0000256" key="1">
    <source>
        <dbReference type="ARBA" id="ARBA00004496"/>
    </source>
</evidence>
<feature type="domain" description="GHMP kinase N-terminal" evidence="18">
    <location>
        <begin position="126"/>
        <end position="213"/>
    </location>
</feature>
<keyword evidence="6 17" id="KW-0808">Transferase</keyword>